<name>A0A380RWJ6_FIBSU</name>
<dbReference type="Gene3D" id="3.30.780.10">
    <property type="entry name" value="SUI1-like domain"/>
    <property type="match status" value="1"/>
</dbReference>
<protein>
    <submittedName>
        <fullName evidence="4">Translation initiation factor 1</fullName>
    </submittedName>
</protein>
<dbReference type="Proteomes" id="UP000255423">
    <property type="component" value="Unassembled WGS sequence"/>
</dbReference>
<sequence>MGIEERSTLVFASGVGRIKEEKPKASRPQGDGVVRIMLKRLGGGKMASVVSGVPMDEDELKDLARVLKQKCGVGGSVKDFNIEIQGDKRNVLKAELEKKGFTVKLAGG</sequence>
<gene>
    <name evidence="4" type="ORF">SAMN05661053_1164</name>
</gene>
<evidence type="ECO:0000259" key="3">
    <source>
        <dbReference type="PROSITE" id="PS50296"/>
    </source>
</evidence>
<evidence type="ECO:0000313" key="5">
    <source>
        <dbReference type="Proteomes" id="UP000255423"/>
    </source>
</evidence>
<organism evidence="4 5">
    <name type="scientific">Fibrobacter succinogenes</name>
    <name type="common">Bacteroides succinogenes</name>
    <dbReference type="NCBI Taxonomy" id="833"/>
    <lineage>
        <taxon>Bacteria</taxon>
        <taxon>Pseudomonadati</taxon>
        <taxon>Fibrobacterota</taxon>
        <taxon>Fibrobacteria</taxon>
        <taxon>Fibrobacterales</taxon>
        <taxon>Fibrobacteraceae</taxon>
        <taxon>Fibrobacter</taxon>
    </lineage>
</organism>
<dbReference type="GO" id="GO:0003743">
    <property type="term" value="F:translation initiation factor activity"/>
    <property type="evidence" value="ECO:0007669"/>
    <property type="project" value="UniProtKB-KW"/>
</dbReference>
<reference evidence="4 5" key="1">
    <citation type="submission" date="2017-08" db="EMBL/GenBank/DDBJ databases">
        <authorList>
            <person name="de Groot N.N."/>
        </authorList>
    </citation>
    <scope>NUCLEOTIDE SEQUENCE [LARGE SCALE GENOMIC DNA]</scope>
    <source>
        <strain evidence="4 5">HM2</strain>
    </source>
</reference>
<dbReference type="InterPro" id="IPR005872">
    <property type="entry name" value="SUI1_arc_bac"/>
</dbReference>
<dbReference type="RefSeq" id="WP_109572412.1">
    <property type="nucleotide sequence ID" value="NZ_UHJL01000001.1"/>
</dbReference>
<keyword evidence="4" id="KW-0396">Initiation factor</keyword>
<dbReference type="Pfam" id="PF01253">
    <property type="entry name" value="SUI1"/>
    <property type="match status" value="1"/>
</dbReference>
<evidence type="ECO:0000313" key="4">
    <source>
        <dbReference type="EMBL" id="SUQ19918.1"/>
    </source>
</evidence>
<dbReference type="PROSITE" id="PS50296">
    <property type="entry name" value="SUI1"/>
    <property type="match status" value="1"/>
</dbReference>
<dbReference type="EMBL" id="UHJL01000001">
    <property type="protein sequence ID" value="SUQ19918.1"/>
    <property type="molecule type" value="Genomic_DNA"/>
</dbReference>
<keyword evidence="1" id="KW-0810">Translation regulation</keyword>
<dbReference type="GO" id="GO:0006417">
    <property type="term" value="P:regulation of translation"/>
    <property type="evidence" value="ECO:0007669"/>
    <property type="project" value="UniProtKB-KW"/>
</dbReference>
<evidence type="ECO:0000256" key="2">
    <source>
        <dbReference type="ARBA" id="ARBA00022917"/>
    </source>
</evidence>
<accession>A0A380RWJ6</accession>
<dbReference type="InterPro" id="IPR001950">
    <property type="entry name" value="SUI1"/>
</dbReference>
<dbReference type="SUPFAM" id="SSF55159">
    <property type="entry name" value="eIF1-like"/>
    <property type="match status" value="1"/>
</dbReference>
<dbReference type="CDD" id="cd11567">
    <property type="entry name" value="YciH_like"/>
    <property type="match status" value="1"/>
</dbReference>
<feature type="domain" description="SUI1" evidence="3">
    <location>
        <begin position="34"/>
        <end position="100"/>
    </location>
</feature>
<keyword evidence="2" id="KW-0648">Protein biosynthesis</keyword>
<dbReference type="InterPro" id="IPR036877">
    <property type="entry name" value="SUI1_dom_sf"/>
</dbReference>
<dbReference type="AlphaFoldDB" id="A0A380RWJ6"/>
<proteinExistence type="predicted"/>
<dbReference type="PIRSF" id="PIRSF037511">
    <property type="entry name" value="Transl_init_SUI1_pro"/>
    <property type="match status" value="1"/>
</dbReference>
<evidence type="ECO:0000256" key="1">
    <source>
        <dbReference type="ARBA" id="ARBA00022845"/>
    </source>
</evidence>